<dbReference type="SUPFAM" id="SSF52540">
    <property type="entry name" value="P-loop containing nucleoside triphosphate hydrolases"/>
    <property type="match status" value="1"/>
</dbReference>
<keyword evidence="6" id="KW-0333">Golgi apparatus</keyword>
<evidence type="ECO:0000313" key="10">
    <source>
        <dbReference type="Proteomes" id="UP000500857"/>
    </source>
</evidence>
<keyword evidence="5" id="KW-1133">Transmembrane helix</keyword>
<evidence type="ECO:0000256" key="1">
    <source>
        <dbReference type="ARBA" id="ARBA00004323"/>
    </source>
</evidence>
<proteinExistence type="predicted"/>
<dbReference type="InterPro" id="IPR027417">
    <property type="entry name" value="P-loop_NTPase"/>
</dbReference>
<protein>
    <submittedName>
        <fullName evidence="9">Sulfotransferase family 2 domain-containing protein</fullName>
    </submittedName>
</protein>
<dbReference type="Proteomes" id="UP000500857">
    <property type="component" value="Chromosome"/>
</dbReference>
<reference evidence="9 10" key="1">
    <citation type="submission" date="2020-04" db="EMBL/GenBank/DDBJ databases">
        <authorList>
            <person name="Basu S."/>
            <person name="Maruthanayagam V."/>
            <person name="Chakraborty S."/>
            <person name="Pramanik A."/>
            <person name="Mukherjee J."/>
            <person name="Brink B."/>
        </authorList>
    </citation>
    <scope>NUCLEOTIDE SEQUENCE [LARGE SCALE GENOMIC DNA]</scope>
    <source>
        <strain evidence="9 10">AP17</strain>
    </source>
</reference>
<dbReference type="GO" id="GO:0001733">
    <property type="term" value="F:galactosylceramide sulfotransferase activity"/>
    <property type="evidence" value="ECO:0007669"/>
    <property type="project" value="InterPro"/>
</dbReference>
<dbReference type="PANTHER" id="PTHR32301:SF6">
    <property type="entry name" value="GOLVESIN-RELATED"/>
    <property type="match status" value="1"/>
</dbReference>
<evidence type="ECO:0000256" key="2">
    <source>
        <dbReference type="ARBA" id="ARBA00022679"/>
    </source>
</evidence>
<keyword evidence="3" id="KW-0812">Transmembrane</keyword>
<organism evidence="9 10">
    <name type="scientific">Oxynema aestuarii AP17</name>
    <dbReference type="NCBI Taxonomy" id="2064643"/>
    <lineage>
        <taxon>Bacteria</taxon>
        <taxon>Bacillati</taxon>
        <taxon>Cyanobacteriota</taxon>
        <taxon>Cyanophyceae</taxon>
        <taxon>Oscillatoriophycideae</taxon>
        <taxon>Oscillatoriales</taxon>
        <taxon>Oscillatoriaceae</taxon>
        <taxon>Oxynema</taxon>
        <taxon>Oxynema aestuarii</taxon>
    </lineage>
</organism>
<dbReference type="GO" id="GO:0016020">
    <property type="term" value="C:membrane"/>
    <property type="evidence" value="ECO:0007669"/>
    <property type="project" value="InterPro"/>
</dbReference>
<dbReference type="KEGG" id="oxy:HCG48_19480"/>
<dbReference type="RefSeq" id="WP_168570646.1">
    <property type="nucleotide sequence ID" value="NZ_CP051167.1"/>
</dbReference>
<dbReference type="Pfam" id="PF06990">
    <property type="entry name" value="Gal-3-0_sulfotr"/>
    <property type="match status" value="1"/>
</dbReference>
<dbReference type="EMBL" id="CP051167">
    <property type="protein sequence ID" value="QIZ72498.1"/>
    <property type="molecule type" value="Genomic_DNA"/>
</dbReference>
<evidence type="ECO:0000256" key="4">
    <source>
        <dbReference type="ARBA" id="ARBA00022968"/>
    </source>
</evidence>
<keyword evidence="4" id="KW-0735">Signal-anchor</keyword>
<evidence type="ECO:0000256" key="7">
    <source>
        <dbReference type="ARBA" id="ARBA00023136"/>
    </source>
</evidence>
<keyword evidence="8" id="KW-0325">Glycoprotein</keyword>
<dbReference type="Gene3D" id="3.40.50.300">
    <property type="entry name" value="P-loop containing nucleotide triphosphate hydrolases"/>
    <property type="match status" value="1"/>
</dbReference>
<evidence type="ECO:0000256" key="5">
    <source>
        <dbReference type="ARBA" id="ARBA00022989"/>
    </source>
</evidence>
<keyword evidence="10" id="KW-1185">Reference proteome</keyword>
<dbReference type="PANTHER" id="PTHR32301">
    <property type="entry name" value="COUNTIN RECEPTOR CNR3-RELATED"/>
    <property type="match status" value="1"/>
</dbReference>
<evidence type="ECO:0000313" key="9">
    <source>
        <dbReference type="EMBL" id="QIZ72498.1"/>
    </source>
</evidence>
<dbReference type="InterPro" id="IPR053259">
    <property type="entry name" value="Golvesin-related_Golgi"/>
</dbReference>
<gene>
    <name evidence="9" type="ORF">HCG48_19480</name>
</gene>
<accession>A0A6H1U0U9</accession>
<evidence type="ECO:0000256" key="6">
    <source>
        <dbReference type="ARBA" id="ARBA00023034"/>
    </source>
</evidence>
<keyword evidence="2 9" id="KW-0808">Transferase</keyword>
<keyword evidence="7" id="KW-0472">Membrane</keyword>
<sequence>MNYKQEKTLFFLHIPKAAGTTLNDIITRQYKSESVFQTNPVNIRESKNKLIKMSESDKENFKVIKGHMEFGWHEFIPQEFTYITMLRDPVERVISLYYYILKNPRHYLYNIVTENRMSLRDLLSSRISAQLSNGQTRILSGREELVQKPLAVFEECPAEWLDSAKQNLDKYFVTFGLTEKFDESLILFKQILGWKIPFYTSKNVNKHRLFKSEFSVQDIILIEEYNRLDIELYKYAKKLFEEQIYRQQSAIKTDLRRFRQFNQVYRVYAKFSNYSRSAKNKVKSIIKDCV</sequence>
<dbReference type="GO" id="GO:0009247">
    <property type="term" value="P:glycolipid biosynthetic process"/>
    <property type="evidence" value="ECO:0007669"/>
    <property type="project" value="InterPro"/>
</dbReference>
<name>A0A6H1U0U9_9CYAN</name>
<dbReference type="AlphaFoldDB" id="A0A6H1U0U9"/>
<evidence type="ECO:0000256" key="8">
    <source>
        <dbReference type="ARBA" id="ARBA00023180"/>
    </source>
</evidence>
<evidence type="ECO:0000256" key="3">
    <source>
        <dbReference type="ARBA" id="ARBA00022692"/>
    </source>
</evidence>
<comment type="subcellular location">
    <subcellularLocation>
        <location evidence="1">Golgi apparatus membrane</location>
        <topology evidence="1">Single-pass type II membrane protein</topology>
    </subcellularLocation>
</comment>
<dbReference type="InterPro" id="IPR009729">
    <property type="entry name" value="Gal-3-0_sulfotransfrase"/>
</dbReference>